<keyword evidence="3" id="KW-1185">Reference proteome</keyword>
<dbReference type="Proteomes" id="UP000298493">
    <property type="component" value="Unassembled WGS sequence"/>
</dbReference>
<accession>A0A4Z1PM73</accession>
<feature type="compositionally biased region" description="Polar residues" evidence="1">
    <location>
        <begin position="110"/>
        <end position="122"/>
    </location>
</feature>
<evidence type="ECO:0000313" key="3">
    <source>
        <dbReference type="Proteomes" id="UP000298493"/>
    </source>
</evidence>
<reference evidence="2 3" key="1">
    <citation type="submission" date="2019-04" db="EMBL/GenBank/DDBJ databases">
        <title>High contiguity whole genome sequence and gene annotation resource for two Venturia nashicola isolates.</title>
        <authorList>
            <person name="Prokchorchik M."/>
            <person name="Won K."/>
            <person name="Lee Y."/>
            <person name="Choi E.D."/>
            <person name="Segonzac C."/>
            <person name="Sohn K.H."/>
        </authorList>
    </citation>
    <scope>NUCLEOTIDE SEQUENCE [LARGE SCALE GENOMIC DNA]</scope>
    <source>
        <strain evidence="2 3">PRI2</strain>
    </source>
</reference>
<protein>
    <submittedName>
        <fullName evidence="2">Uncharacterized protein</fullName>
    </submittedName>
</protein>
<evidence type="ECO:0000313" key="2">
    <source>
        <dbReference type="EMBL" id="TID23314.1"/>
    </source>
</evidence>
<feature type="region of interest" description="Disordered" evidence="1">
    <location>
        <begin position="57"/>
        <end position="77"/>
    </location>
</feature>
<name>A0A4Z1PM73_9PEZI</name>
<gene>
    <name evidence="2" type="ORF">E6O75_ATG02950</name>
</gene>
<comment type="caution">
    <text evidence="2">The sequence shown here is derived from an EMBL/GenBank/DDBJ whole genome shotgun (WGS) entry which is preliminary data.</text>
</comment>
<sequence length="122" mass="13214">MSPRLGSLTDECFNCLCREEAETEDCGEILSFPAQTLPLVPTAHQQPCRKQATINDTFSPASQGQHGKPVVQKSHEEASTPSLILKCASFKSAYFIRQKGSDAGPARSPPSCTQFGWAGRQS</sequence>
<proteinExistence type="predicted"/>
<dbReference type="AlphaFoldDB" id="A0A4Z1PM73"/>
<organism evidence="2 3">
    <name type="scientific">Venturia nashicola</name>
    <dbReference type="NCBI Taxonomy" id="86259"/>
    <lineage>
        <taxon>Eukaryota</taxon>
        <taxon>Fungi</taxon>
        <taxon>Dikarya</taxon>
        <taxon>Ascomycota</taxon>
        <taxon>Pezizomycotina</taxon>
        <taxon>Dothideomycetes</taxon>
        <taxon>Pleosporomycetidae</taxon>
        <taxon>Venturiales</taxon>
        <taxon>Venturiaceae</taxon>
        <taxon>Venturia</taxon>
    </lineage>
</organism>
<evidence type="ECO:0000256" key="1">
    <source>
        <dbReference type="SAM" id="MobiDB-lite"/>
    </source>
</evidence>
<dbReference type="EMBL" id="SNSC02000006">
    <property type="protein sequence ID" value="TID23314.1"/>
    <property type="molecule type" value="Genomic_DNA"/>
</dbReference>
<feature type="region of interest" description="Disordered" evidence="1">
    <location>
        <begin position="99"/>
        <end position="122"/>
    </location>
</feature>